<feature type="region of interest" description="Disordered" evidence="2">
    <location>
        <begin position="47"/>
        <end position="69"/>
    </location>
</feature>
<accession>A0ABM1MRI9</accession>
<sequence>MQSLEAACEEGEASTSSSCQCDQKNSAVNLKMNMVCTHSRSFKKAKTARTTSLPLQPSQDSVPTSNIPPPKPQFCIHTKLLELHLEECANDPNALKTGLKRNSHLLEKLVARERLNTLVLNLYPGNKGYSLSFPIGPNIQLSAEMCSGEPDTADTIQTKLWPYEDEELLRYIDNEELPVFFIDLLLPNYGFLFYNGCIIAEVRDYRQAYPACKCDIHHVLLKPTLQSIYADINEITDDKVEWGAEEKLQLESQILLARNPQLCLDPKSTIAYAATKFNHNKQLLNTKPLRRAAKRYSQVVVNRKKRLVPHTHRPGLELYDFLTRTRGRLKPPKARKLLQHEEIRPAPVPSLELPPLNPPTQGVHIPADRLAMEQKPFDENNVVSDCSPRLDEVFTIEQDNYTKEKDKQIRRIYVIKISILQRPSNEEYLGELYVDPDYKEGERNGVACTFPLGTRVHVERYLQQILEIITEGGRKIVRVHYVKMGNQQNSHVCCTAYPWESIRGLPIPFYSPTLNGTVNSVSMLHQQHHQQQQQQQHHHPQQQQPHQSTHHHVNMQNSSVPLLQAQLQSNNAQVKTAAQTQNEEINALATILMNSSQQFQAAAAKQQQAKLAAAQAAAAAAAAAAANNSNNAAIINLLNSSPASSVNSEASAVVVNAINNMLPQHVQTINQKLLGRKITLSNVPNARVINHGNLIAVNNNSRVSLSELNALQQQQQSSQQQQQQPQTITLTTANNANFAHAIYSTVPVKQQQQQQVGGGRVIGDGGKSALSALLVGTPAADRPDIIGPNTNSLLLEKLAGASASPNHAQSPPQFISGLQNVQVQLPGFSQPISLSLNVSSTGNMAGHHPTSLLVSVPVTTSTSTLTTASQQPQPNNVASACSSLTPTVVFGSGNIAQLVSSGVKGLTQQGIRSVSASGGGASVGSSAAAGVAIAQGAQSFQIKAAPVQRPRVQQQAAAGGGGGVVQQNIAAARTIQRTPITIKMAAAPQPTQFTDLQLHFDRT</sequence>
<comment type="similarity">
    <text evidence="1">Belongs to the SPT20 family.</text>
</comment>
<dbReference type="InterPro" id="IPR046468">
    <property type="entry name" value="Spt20-like_SEP"/>
</dbReference>
<feature type="domain" description="Spt20-like SEP" evidence="3">
    <location>
        <begin position="115"/>
        <end position="271"/>
    </location>
</feature>
<reference evidence="5 6" key="1">
    <citation type="submission" date="2025-05" db="UniProtKB">
        <authorList>
            <consortium name="RefSeq"/>
        </authorList>
    </citation>
    <scope>IDENTIFICATION</scope>
    <source>
        <tissue evidence="5 6">Whole Larva</tissue>
    </source>
</reference>
<evidence type="ECO:0000256" key="1">
    <source>
        <dbReference type="ARBA" id="ARBA00009112"/>
    </source>
</evidence>
<protein>
    <submittedName>
        <fullName evidence="5 6">Transcription factor SPT20 homolog</fullName>
    </submittedName>
</protein>
<proteinExistence type="inferred from homology"/>
<dbReference type="RefSeq" id="XP_017777181.1">
    <property type="nucleotide sequence ID" value="XM_017921692.1"/>
</dbReference>
<organism evidence="4 6">
    <name type="scientific">Nicrophorus vespilloides</name>
    <name type="common">Boreal carrion beetle</name>
    <dbReference type="NCBI Taxonomy" id="110193"/>
    <lineage>
        <taxon>Eukaryota</taxon>
        <taxon>Metazoa</taxon>
        <taxon>Ecdysozoa</taxon>
        <taxon>Arthropoda</taxon>
        <taxon>Hexapoda</taxon>
        <taxon>Insecta</taxon>
        <taxon>Pterygota</taxon>
        <taxon>Neoptera</taxon>
        <taxon>Endopterygota</taxon>
        <taxon>Coleoptera</taxon>
        <taxon>Polyphaga</taxon>
        <taxon>Staphyliniformia</taxon>
        <taxon>Silphidae</taxon>
        <taxon>Nicrophorinae</taxon>
        <taxon>Nicrophorus</taxon>
    </lineage>
</organism>
<dbReference type="Pfam" id="PF12090">
    <property type="entry name" value="Spt20_SEP"/>
    <property type="match status" value="1"/>
</dbReference>
<dbReference type="RefSeq" id="XP_017777196.1">
    <property type="nucleotide sequence ID" value="XM_017921707.1"/>
</dbReference>
<dbReference type="InterPro" id="IPR021950">
    <property type="entry name" value="Spt20"/>
</dbReference>
<dbReference type="RefSeq" id="XP_017777189.1">
    <property type="nucleotide sequence ID" value="XM_017921700.1"/>
</dbReference>
<feature type="compositionally biased region" description="Low complexity" evidence="2">
    <location>
        <begin position="529"/>
        <end position="547"/>
    </location>
</feature>
<dbReference type="PANTHER" id="PTHR13526">
    <property type="entry name" value="TRANSCRIPTION FACTOR SPT20 HOMOLOG"/>
    <property type="match status" value="1"/>
</dbReference>
<dbReference type="Proteomes" id="UP000695000">
    <property type="component" value="Unplaced"/>
</dbReference>
<evidence type="ECO:0000313" key="5">
    <source>
        <dbReference type="RefSeq" id="XP_017777181.1"/>
    </source>
</evidence>
<name>A0ABM1MRI9_NICVS</name>
<gene>
    <name evidence="5 6 7" type="primary">LOC108563109</name>
</gene>
<evidence type="ECO:0000313" key="4">
    <source>
        <dbReference type="Proteomes" id="UP000695000"/>
    </source>
</evidence>
<evidence type="ECO:0000313" key="7">
    <source>
        <dbReference type="RefSeq" id="XP_017777196.1"/>
    </source>
</evidence>
<feature type="region of interest" description="Disordered" evidence="2">
    <location>
        <begin position="523"/>
        <end position="553"/>
    </location>
</feature>
<evidence type="ECO:0000313" key="6">
    <source>
        <dbReference type="RefSeq" id="XP_017777189.1"/>
    </source>
</evidence>
<keyword evidence="4" id="KW-1185">Reference proteome</keyword>
<evidence type="ECO:0000259" key="3">
    <source>
        <dbReference type="Pfam" id="PF12090"/>
    </source>
</evidence>
<dbReference type="PANTHER" id="PTHR13526:SF8">
    <property type="entry name" value="TRANSCRIPTION FACTOR SPT20 HOMOLOG"/>
    <property type="match status" value="1"/>
</dbReference>
<evidence type="ECO:0000256" key="2">
    <source>
        <dbReference type="SAM" id="MobiDB-lite"/>
    </source>
</evidence>
<dbReference type="GeneID" id="108563109"/>
<feature type="compositionally biased region" description="Polar residues" evidence="2">
    <location>
        <begin position="48"/>
        <end position="65"/>
    </location>
</feature>